<dbReference type="PANTHER" id="PTHR30204">
    <property type="entry name" value="REDOX-CYCLING DRUG-SENSING TRANSCRIPTIONAL ACTIVATOR SOXR"/>
    <property type="match status" value="1"/>
</dbReference>
<evidence type="ECO:0000256" key="5">
    <source>
        <dbReference type="SAM" id="Coils"/>
    </source>
</evidence>
<dbReference type="RefSeq" id="WP_191705232.1">
    <property type="nucleotide sequence ID" value="NZ_JACSPW010000021.1"/>
</dbReference>
<dbReference type="SMART" id="SM00422">
    <property type="entry name" value="HTH_MERR"/>
    <property type="match status" value="1"/>
</dbReference>
<protein>
    <submittedName>
        <fullName evidence="7">MerR family transcriptional regulator</fullName>
    </submittedName>
</protein>
<accession>A0ABR8XS66</accession>
<dbReference type="InterPro" id="IPR000551">
    <property type="entry name" value="MerR-type_HTH_dom"/>
</dbReference>
<keyword evidence="2" id="KW-0238">DNA-binding</keyword>
<evidence type="ECO:0000259" key="6">
    <source>
        <dbReference type="PROSITE" id="PS50937"/>
    </source>
</evidence>
<dbReference type="InterPro" id="IPR009061">
    <property type="entry name" value="DNA-bd_dom_put_sf"/>
</dbReference>
<keyword evidence="8" id="KW-1185">Reference proteome</keyword>
<keyword evidence="5" id="KW-0175">Coiled coil</keyword>
<evidence type="ECO:0000313" key="7">
    <source>
        <dbReference type="EMBL" id="MBD8034742.1"/>
    </source>
</evidence>
<dbReference type="Gene3D" id="1.10.490.50">
    <property type="entry name" value="Antibiotic binding domain of TipA-like multidrug resistance regulators"/>
    <property type="match status" value="1"/>
</dbReference>
<dbReference type="Pfam" id="PF07739">
    <property type="entry name" value="TipAS"/>
    <property type="match status" value="1"/>
</dbReference>
<dbReference type="PRINTS" id="PR00040">
    <property type="entry name" value="HTHMERR"/>
</dbReference>
<feature type="coiled-coil region" evidence="5">
    <location>
        <begin position="150"/>
        <end position="181"/>
    </location>
</feature>
<organism evidence="7 8">
    <name type="scientific">Solibacillus merdavium</name>
    <dbReference type="NCBI Taxonomy" id="2762218"/>
    <lineage>
        <taxon>Bacteria</taxon>
        <taxon>Bacillati</taxon>
        <taxon>Bacillota</taxon>
        <taxon>Bacilli</taxon>
        <taxon>Bacillales</taxon>
        <taxon>Caryophanaceae</taxon>
        <taxon>Solibacillus</taxon>
    </lineage>
</organism>
<name>A0ABR8XS66_9BACL</name>
<sequence>MLVNELAKLSGVSARTLRYYDEIDLLKPSAVEQNGYRKYSQSDIDRLQQILFYRELDFKLEEIKNFLNDPNFEVKEVLKKQYGLLQKKRNYLDKLLETINQTINMLEGDIKMTNEEKFKVFKNKLVEENEQNYGQEIREKYGEEQVDASYGKLKNMSEEQYEAMQQLEKQLFERLKEAMEQGDTTSAIAMEAAELHKRWLSFSWAKYTKEAHQGLAQMYIYDERFTSYYDQRVGEGATQFLHNAISAYTAIK</sequence>
<dbReference type="CDD" id="cd01106">
    <property type="entry name" value="HTH_TipAL-Mta"/>
    <property type="match status" value="1"/>
</dbReference>
<dbReference type="Pfam" id="PF13411">
    <property type="entry name" value="MerR_1"/>
    <property type="match status" value="1"/>
</dbReference>
<evidence type="ECO:0000256" key="2">
    <source>
        <dbReference type="ARBA" id="ARBA00023125"/>
    </source>
</evidence>
<evidence type="ECO:0000256" key="4">
    <source>
        <dbReference type="ARBA" id="ARBA00023163"/>
    </source>
</evidence>
<proteinExistence type="predicted"/>
<dbReference type="Proteomes" id="UP000600565">
    <property type="component" value="Unassembled WGS sequence"/>
</dbReference>
<evidence type="ECO:0000256" key="3">
    <source>
        <dbReference type="ARBA" id="ARBA00023159"/>
    </source>
</evidence>
<gene>
    <name evidence="7" type="ORF">H9632_16870</name>
</gene>
<evidence type="ECO:0000256" key="1">
    <source>
        <dbReference type="ARBA" id="ARBA00023015"/>
    </source>
</evidence>
<keyword evidence="4" id="KW-0804">Transcription</keyword>
<comment type="caution">
    <text evidence="7">The sequence shown here is derived from an EMBL/GenBank/DDBJ whole genome shotgun (WGS) entry which is preliminary data.</text>
</comment>
<dbReference type="PROSITE" id="PS50937">
    <property type="entry name" value="HTH_MERR_2"/>
    <property type="match status" value="1"/>
</dbReference>
<dbReference type="InterPro" id="IPR012925">
    <property type="entry name" value="TipAS_dom"/>
</dbReference>
<dbReference type="InterPro" id="IPR047057">
    <property type="entry name" value="MerR_fam"/>
</dbReference>
<dbReference type="InterPro" id="IPR036244">
    <property type="entry name" value="TipA-like_antibiotic-bd"/>
</dbReference>
<reference evidence="7 8" key="1">
    <citation type="submission" date="2020-08" db="EMBL/GenBank/DDBJ databases">
        <title>A Genomic Blueprint of the Chicken Gut Microbiome.</title>
        <authorList>
            <person name="Gilroy R."/>
            <person name="Ravi A."/>
            <person name="Getino M."/>
            <person name="Pursley I."/>
            <person name="Horton D.L."/>
            <person name="Alikhan N.-F."/>
            <person name="Baker D."/>
            <person name="Gharbi K."/>
            <person name="Hall N."/>
            <person name="Watson M."/>
            <person name="Adriaenssens E.M."/>
            <person name="Foster-Nyarko E."/>
            <person name="Jarju S."/>
            <person name="Secka A."/>
            <person name="Antonio M."/>
            <person name="Oren A."/>
            <person name="Chaudhuri R."/>
            <person name="La Ragione R.M."/>
            <person name="Hildebrand F."/>
            <person name="Pallen M.J."/>
        </authorList>
    </citation>
    <scope>NUCLEOTIDE SEQUENCE [LARGE SCALE GENOMIC DNA]</scope>
    <source>
        <strain evidence="7 8">Sa1YVA6</strain>
    </source>
</reference>
<dbReference type="EMBL" id="JACSPW010000021">
    <property type="protein sequence ID" value="MBD8034742.1"/>
    <property type="molecule type" value="Genomic_DNA"/>
</dbReference>
<evidence type="ECO:0000313" key="8">
    <source>
        <dbReference type="Proteomes" id="UP000600565"/>
    </source>
</evidence>
<keyword evidence="3" id="KW-0010">Activator</keyword>
<feature type="domain" description="HTH merR-type" evidence="6">
    <location>
        <begin position="1"/>
        <end position="69"/>
    </location>
</feature>
<dbReference type="PANTHER" id="PTHR30204:SF90">
    <property type="entry name" value="HTH-TYPE TRANSCRIPTIONAL ACTIVATOR MTA"/>
    <property type="match status" value="1"/>
</dbReference>
<dbReference type="SUPFAM" id="SSF89082">
    <property type="entry name" value="Antibiotic binding domain of TipA-like multidrug resistance regulators"/>
    <property type="match status" value="1"/>
</dbReference>
<dbReference type="SUPFAM" id="SSF46955">
    <property type="entry name" value="Putative DNA-binding domain"/>
    <property type="match status" value="1"/>
</dbReference>
<dbReference type="Gene3D" id="1.10.1660.10">
    <property type="match status" value="1"/>
</dbReference>
<keyword evidence="1" id="KW-0805">Transcription regulation</keyword>